<feature type="compositionally biased region" description="Low complexity" evidence="1">
    <location>
        <begin position="111"/>
        <end position="128"/>
    </location>
</feature>
<dbReference type="VEuPathDB" id="FungiDB:PC110_g16975"/>
<dbReference type="Proteomes" id="UP000760860">
    <property type="component" value="Unassembled WGS sequence"/>
</dbReference>
<evidence type="ECO:0000313" key="6">
    <source>
        <dbReference type="EMBL" id="KAG3218867.1"/>
    </source>
</evidence>
<gene>
    <name evidence="2" type="ORF">PC113_g11105</name>
    <name evidence="3" type="ORF">PC115_g11304</name>
    <name evidence="4" type="ORF">PC117_g12434</name>
    <name evidence="5" type="ORF">PC118_g11893</name>
    <name evidence="6" type="ORF">PC129_g10337</name>
</gene>
<sequence>MSATFPFVDPFIRLENALWGVFHCRGNKSVVVLTNLWEIWSLQPTLHRQAITLRRALLKVVVLRILRAVNLRCLPIGYLHTLLQFLHSIISGNVLLQHFTKKGSSMQPAQSTRSSTDSASSHPAGSFA</sequence>
<dbReference type="EMBL" id="RCMK01000341">
    <property type="protein sequence ID" value="KAG2935342.1"/>
    <property type="molecule type" value="Genomic_DNA"/>
</dbReference>
<evidence type="ECO:0000313" key="4">
    <source>
        <dbReference type="EMBL" id="KAG2935342.1"/>
    </source>
</evidence>
<dbReference type="Proteomes" id="UP000735874">
    <property type="component" value="Unassembled WGS sequence"/>
</dbReference>
<dbReference type="EMBL" id="RCMV01000338">
    <property type="protein sequence ID" value="KAG3218867.1"/>
    <property type="molecule type" value="Genomic_DNA"/>
</dbReference>
<dbReference type="EMBL" id="RCMI01000352">
    <property type="protein sequence ID" value="KAG2915704.1"/>
    <property type="molecule type" value="Genomic_DNA"/>
</dbReference>
<evidence type="ECO:0000313" key="5">
    <source>
        <dbReference type="EMBL" id="KAG2979171.1"/>
    </source>
</evidence>
<protein>
    <submittedName>
        <fullName evidence="3">Uncharacterized protein</fullName>
    </submittedName>
</protein>
<comment type="caution">
    <text evidence="3">The sequence shown here is derived from an EMBL/GenBank/DDBJ whole genome shotgun (WGS) entry which is preliminary data.</text>
</comment>
<dbReference type="AlphaFoldDB" id="A0A8T1C700"/>
<evidence type="ECO:0000256" key="1">
    <source>
        <dbReference type="SAM" id="MobiDB-lite"/>
    </source>
</evidence>
<dbReference type="Proteomes" id="UP000697107">
    <property type="component" value="Unassembled WGS sequence"/>
</dbReference>
<reference evidence="3" key="1">
    <citation type="submission" date="2018-10" db="EMBL/GenBank/DDBJ databases">
        <title>Effector identification in a new, highly contiguous assembly of the strawberry crown rot pathogen Phytophthora cactorum.</title>
        <authorList>
            <person name="Armitage A.D."/>
            <person name="Nellist C.F."/>
            <person name="Bates H."/>
            <person name="Vickerstaff R.J."/>
            <person name="Harrison R.J."/>
        </authorList>
    </citation>
    <scope>NUCLEOTIDE SEQUENCE</scope>
    <source>
        <strain evidence="2">15-7</strain>
        <strain evidence="3">4032</strain>
        <strain evidence="4">4040</strain>
        <strain evidence="5">P415</strain>
        <strain evidence="6">P421</strain>
    </source>
</reference>
<organism evidence="3 7">
    <name type="scientific">Phytophthora cactorum</name>
    <dbReference type="NCBI Taxonomy" id="29920"/>
    <lineage>
        <taxon>Eukaryota</taxon>
        <taxon>Sar</taxon>
        <taxon>Stramenopiles</taxon>
        <taxon>Oomycota</taxon>
        <taxon>Peronosporomycetes</taxon>
        <taxon>Peronosporales</taxon>
        <taxon>Peronosporaceae</taxon>
        <taxon>Phytophthora</taxon>
    </lineage>
</organism>
<dbReference type="EMBL" id="RCMG01000309">
    <property type="protein sequence ID" value="KAG2856961.1"/>
    <property type="molecule type" value="Genomic_DNA"/>
</dbReference>
<feature type="region of interest" description="Disordered" evidence="1">
    <location>
        <begin position="104"/>
        <end position="128"/>
    </location>
</feature>
<evidence type="ECO:0000313" key="7">
    <source>
        <dbReference type="Proteomes" id="UP000774804"/>
    </source>
</evidence>
<evidence type="ECO:0000313" key="3">
    <source>
        <dbReference type="EMBL" id="KAG2915704.1"/>
    </source>
</evidence>
<dbReference type="Proteomes" id="UP000774804">
    <property type="component" value="Unassembled WGS sequence"/>
</dbReference>
<proteinExistence type="predicted"/>
<dbReference type="EMBL" id="RCML01000370">
    <property type="protein sequence ID" value="KAG2979171.1"/>
    <property type="molecule type" value="Genomic_DNA"/>
</dbReference>
<accession>A0A8T1C700</accession>
<name>A0A8T1C700_9STRA</name>
<dbReference type="Proteomes" id="UP000736787">
    <property type="component" value="Unassembled WGS sequence"/>
</dbReference>
<evidence type="ECO:0000313" key="2">
    <source>
        <dbReference type="EMBL" id="KAG2856961.1"/>
    </source>
</evidence>